<evidence type="ECO:0000256" key="1">
    <source>
        <dbReference type="SAM" id="MobiDB-lite"/>
    </source>
</evidence>
<accession>A0ABD3S486</accession>
<proteinExistence type="predicted"/>
<dbReference type="PANTHER" id="PTHR33132:SF92">
    <property type="entry name" value="SERINE-RICH PROTEIN"/>
    <property type="match status" value="1"/>
</dbReference>
<name>A0ABD3S486_9LAMI</name>
<feature type="region of interest" description="Disordered" evidence="1">
    <location>
        <begin position="51"/>
        <end position="79"/>
    </location>
</feature>
<evidence type="ECO:0000313" key="3">
    <source>
        <dbReference type="Proteomes" id="UP001634393"/>
    </source>
</evidence>
<sequence>MEQEAEMSKDMKVQIPMQEAQVISPTHGAGGLSRQGSVTKNSCLCSPTTHAGSFRCRMHRDPSLQRTKSIGGSQSTHNN</sequence>
<protein>
    <submittedName>
        <fullName evidence="2">Uncharacterized protein</fullName>
    </submittedName>
</protein>
<evidence type="ECO:0000313" key="2">
    <source>
        <dbReference type="EMBL" id="KAL3819284.1"/>
    </source>
</evidence>
<keyword evidence="3" id="KW-1185">Reference proteome</keyword>
<gene>
    <name evidence="2" type="ORF">ACJIZ3_005189</name>
</gene>
<reference evidence="2 3" key="1">
    <citation type="submission" date="2024-12" db="EMBL/GenBank/DDBJ databases">
        <title>The unique morphological basis and parallel evolutionary history of personate flowers in Penstemon.</title>
        <authorList>
            <person name="Depatie T.H."/>
            <person name="Wessinger C.A."/>
        </authorList>
    </citation>
    <scope>NUCLEOTIDE SEQUENCE [LARGE SCALE GENOMIC DNA]</scope>
    <source>
        <strain evidence="2">WTNN_2</strain>
        <tissue evidence="2">Leaf</tissue>
    </source>
</reference>
<dbReference type="Proteomes" id="UP001634393">
    <property type="component" value="Unassembled WGS sequence"/>
</dbReference>
<organism evidence="2 3">
    <name type="scientific">Penstemon smallii</name>
    <dbReference type="NCBI Taxonomy" id="265156"/>
    <lineage>
        <taxon>Eukaryota</taxon>
        <taxon>Viridiplantae</taxon>
        <taxon>Streptophyta</taxon>
        <taxon>Embryophyta</taxon>
        <taxon>Tracheophyta</taxon>
        <taxon>Spermatophyta</taxon>
        <taxon>Magnoliopsida</taxon>
        <taxon>eudicotyledons</taxon>
        <taxon>Gunneridae</taxon>
        <taxon>Pentapetalae</taxon>
        <taxon>asterids</taxon>
        <taxon>lamiids</taxon>
        <taxon>Lamiales</taxon>
        <taxon>Plantaginaceae</taxon>
        <taxon>Cheloneae</taxon>
        <taxon>Penstemon</taxon>
    </lineage>
</organism>
<dbReference type="EMBL" id="JBJXBP010000007">
    <property type="protein sequence ID" value="KAL3819284.1"/>
    <property type="molecule type" value="Genomic_DNA"/>
</dbReference>
<feature type="compositionally biased region" description="Polar residues" evidence="1">
    <location>
        <begin position="64"/>
        <end position="79"/>
    </location>
</feature>
<dbReference type="PANTHER" id="PTHR33132">
    <property type="entry name" value="OSJNBB0118P14.9 PROTEIN"/>
    <property type="match status" value="1"/>
</dbReference>
<dbReference type="AlphaFoldDB" id="A0ABD3S486"/>
<comment type="caution">
    <text evidence="2">The sequence shown here is derived from an EMBL/GenBank/DDBJ whole genome shotgun (WGS) entry which is preliminary data.</text>
</comment>